<sequence>MTTKDYCLSFKDDQNVFTDDQYNNLNLNQNNLRFPNERFYSKDFTTAKVVKNYAISKVLDVTDSNDLKAKKESKCSWNKSNNYLSSSFSNLHWVFGEQNKFKGTNSVNSSTLSLHITAYENSNEADTADTECRGNKTLAKKLENIKQGFVGTSSFTQNPFEFPRQQEDQKNHPELMQFKASQRLLIPKEENSSVYRRPSVDLPQQQPSDQRRRVKTQKFKNLLLSLLELFI</sequence>
<protein>
    <submittedName>
        <fullName evidence="2">Uncharacterized protein</fullName>
    </submittedName>
</protein>
<dbReference type="WBParaSite" id="ES5_v2.g18137.t1">
    <property type="protein sequence ID" value="ES5_v2.g18137.t1"/>
    <property type="gene ID" value="ES5_v2.g18137"/>
</dbReference>
<evidence type="ECO:0000313" key="2">
    <source>
        <dbReference type="WBParaSite" id="ES5_v2.g18137.t1"/>
    </source>
</evidence>
<name>A0AC34FL98_9BILA</name>
<reference evidence="2" key="1">
    <citation type="submission" date="2022-11" db="UniProtKB">
        <authorList>
            <consortium name="WormBaseParasite"/>
        </authorList>
    </citation>
    <scope>IDENTIFICATION</scope>
</reference>
<evidence type="ECO:0000313" key="1">
    <source>
        <dbReference type="Proteomes" id="UP000887579"/>
    </source>
</evidence>
<proteinExistence type="predicted"/>
<dbReference type="Proteomes" id="UP000887579">
    <property type="component" value="Unplaced"/>
</dbReference>
<organism evidence="1 2">
    <name type="scientific">Panagrolaimus sp. ES5</name>
    <dbReference type="NCBI Taxonomy" id="591445"/>
    <lineage>
        <taxon>Eukaryota</taxon>
        <taxon>Metazoa</taxon>
        <taxon>Ecdysozoa</taxon>
        <taxon>Nematoda</taxon>
        <taxon>Chromadorea</taxon>
        <taxon>Rhabditida</taxon>
        <taxon>Tylenchina</taxon>
        <taxon>Panagrolaimomorpha</taxon>
        <taxon>Panagrolaimoidea</taxon>
        <taxon>Panagrolaimidae</taxon>
        <taxon>Panagrolaimus</taxon>
    </lineage>
</organism>
<accession>A0AC34FL98</accession>